<reference evidence="1" key="1">
    <citation type="submission" date="2022-11" db="EMBL/GenBank/DDBJ databases">
        <title>Genome Sequence of Boeremia exigua.</title>
        <authorList>
            <person name="Buettner E."/>
        </authorList>
    </citation>
    <scope>NUCLEOTIDE SEQUENCE</scope>
    <source>
        <strain evidence="1">CU02</strain>
    </source>
</reference>
<evidence type="ECO:0000313" key="1">
    <source>
        <dbReference type="EMBL" id="KAJ8117422.1"/>
    </source>
</evidence>
<protein>
    <submittedName>
        <fullName evidence="1">Uncharacterized protein</fullName>
    </submittedName>
</protein>
<dbReference type="Proteomes" id="UP001153331">
    <property type="component" value="Unassembled WGS sequence"/>
</dbReference>
<gene>
    <name evidence="1" type="ORF">OPT61_g1375</name>
</gene>
<keyword evidence="2" id="KW-1185">Reference proteome</keyword>
<name>A0ACC2IQN2_9PLEO</name>
<dbReference type="EMBL" id="JAPHNI010000053">
    <property type="protein sequence ID" value="KAJ8117422.1"/>
    <property type="molecule type" value="Genomic_DNA"/>
</dbReference>
<sequence>MASKETRTSLAALWEQAFTNYNQTVEKEGNKRNLRLRLDGFKVGGLVRSIDDVKNAVDDSSKAFQKYRHSGSTIEKVREFIGNSLSFISFIGDNVVSSASTAFPPAGAIWTVTAFAIKACQAQSEDYDQLLALISETSNFLKTIKIIEANVPDCKGYTEFVTEALTAIIGVFAVQTKLMLMKRPLVFLHTLVRGGGDGDLAAAYARVTEALNRLSRANEMMAIKNTEDIKILVNQLGGSINFYHENIMAMLADQAKGIEMSHKAIIVNQVGIEANQQGIEANHQLLSHMLRLMQSERLEKPNQSKTLLESAIDASIPINRIDAYFHIDVDPELMRQNLARSHIPNSVAWLFETQRYQDWLTSNKPFLTFASEEGQGKSHVAYAVLQQLEGYQEPDSGTAVAYFCFEPEAGTYPTLMNALCSILIQISKQDHRFRSRLAKGIPTDDQQDWTQFTVPEFWALFRFDKYYREEGDSKLYIILDNADFCLEDVQVFLAKIATAAQKGSRLKVFLTFSTDMEAEMHINADPVLKMSHEDFKHTKAAVLEAHLEAMPRLSRFQTAAKRRISEALLDDKFSIMCAVQFLEFLEMKGLERPALKELQTIPASLDEVYDQTISRCLDGRAGQSAEAMSYVLQWVTVAQWALSLQELYALLQLQFGRRVLDLEEEVSNQCATILEITNAKKTEDHARKRQKSMLEMQLTSTKISDESSCFDPANKKASPSPARVARNIPAVQPLYSDDDSDFMVHFKSAAITRYMEGPDNGFNEKSFRAHLAAFTTCIKVLQAPTDSINAATPEKVFHNYAARTWVLHLYNLHQCEIQSDCATDADVETVVETLLELYNNGKVVAENLFEQKSTCYDLFLEIQGVDIVEYWFSRHDTAYSDDSTHARHAALVQVLAQNPRQLLTPLVKLHAEIWVKQATEGPGFQAFLRAYEAHLTTKTYDENEDPVPGIPDVSQMVEFVNYLQTGIIPQDYRFFRAVAILWNGLNEEEEEPWNSISKSLELFKLDLSVPPEHHGVEEFFTVYWAGVVFDGLNNGAYNQYLRQAAQIDRPESIDERAATQDILVRMLAQVARHEKDRGPALHLLERLASSPDPDGTWLPLYIAHLQGQDMHKEVMEAVNRYGSLRLAMSPDPDMHSDYQKSAKTAGLVNEMLATYHDLVSQLEPLGWASPTRFHLALVYRRIVKNELAAKELLYQVIDASGCFDPAVLHENEDIPLKAQMELSEIIYNQFLASSVPKDKRTLLREMESLTNRRLGQARTVDSSHGTYSTSLARMYQKLGPIENFFETLNADFEECMDKLNDKDPCNDANTLRQLCKILACVPGLEKEAGLALSASFCKIDPALNEEIPSERASFFGGETDSEASDSDADDDFHEIGSSESKSESGLTDGDGSESANVAETPEAHAPDIHLECAGCGLDDWSDESWSLFRCMICTETTLCKSCVDSLDGSSAYCGDNHSHIKAPVEGWIGIKNGEFHIENNEPFSCQDWIAQLRELNSERSFDLEGKILAGEDASTPYRPWPVGVPVVTQVDTVYSSLKRPGSNPSELHSVTANLAQLFPALTTIPTSNTLFPTPATKISPVCRARPTPTMSVLASISISLLAALHVYIMSLEMFFWTSPAGLRAFALKPDFAAKTKTMAANQGLYNGFLAAGLLWSLVHPSAEFASQIAQFFTACVLVAGIYGGFTANTKIFFVQGLPAALCLAAILFT</sequence>
<comment type="caution">
    <text evidence="1">The sequence shown here is derived from an EMBL/GenBank/DDBJ whole genome shotgun (WGS) entry which is preliminary data.</text>
</comment>
<accession>A0ACC2IQN2</accession>
<proteinExistence type="predicted"/>
<evidence type="ECO:0000313" key="2">
    <source>
        <dbReference type="Proteomes" id="UP001153331"/>
    </source>
</evidence>
<organism evidence="1 2">
    <name type="scientific">Boeremia exigua</name>
    <dbReference type="NCBI Taxonomy" id="749465"/>
    <lineage>
        <taxon>Eukaryota</taxon>
        <taxon>Fungi</taxon>
        <taxon>Dikarya</taxon>
        <taxon>Ascomycota</taxon>
        <taxon>Pezizomycotina</taxon>
        <taxon>Dothideomycetes</taxon>
        <taxon>Pleosporomycetidae</taxon>
        <taxon>Pleosporales</taxon>
        <taxon>Pleosporineae</taxon>
        <taxon>Didymellaceae</taxon>
        <taxon>Boeremia</taxon>
    </lineage>
</organism>